<sequence>MSDRRTRYALVGTGGRGMMYVDAIHGAFRDHAELVGICDLSPTRMQVYNDAIADRWDGAPVPAYTDNRFDAMVAETKPDTVVVTTMDSTHHQYIIRAMELGCDAISEKPMTTDAEKAQAIVDAINRTGRKLRVTFNYRYAPMATRIRELVMDGAVGKPLHVDFSWVLDTSHGADYFRRWHREKDKSGGLLVHKATHHFDLVNWWIASFPDEVYAMGRLGFYGRENALARGEAYSYDRYTGSEAAEEDPFALRLDQDERLKRLYMDAEEDSGYVRDRNVFGDGISAEDVMSVTARYRNGVLLTYSLLAFCPWEGYRVAITGDRGRVEMDVCETIGRTFIQGAEETTAQMEQARSDFAVREIRHYPMFGIPRQIDWVEGEGGHGGGDPVMLEQIFHPDPPDDPFHRSASHVDGAASILLGIAANQSIATGRAVRTAALGNV</sequence>
<feature type="domain" description="Gfo/Idh/MocA-like oxidoreductase C-terminal" evidence="3">
    <location>
        <begin position="147"/>
        <end position="431"/>
    </location>
</feature>
<dbReference type="SUPFAM" id="SSF51735">
    <property type="entry name" value="NAD(P)-binding Rossmann-fold domains"/>
    <property type="match status" value="1"/>
</dbReference>
<dbReference type="GO" id="GO:0000166">
    <property type="term" value="F:nucleotide binding"/>
    <property type="evidence" value="ECO:0007669"/>
    <property type="project" value="InterPro"/>
</dbReference>
<dbReference type="EMBL" id="VXPY01000034">
    <property type="protein sequence ID" value="MYD89742.1"/>
    <property type="molecule type" value="Genomic_DNA"/>
</dbReference>
<proteinExistence type="inferred from homology"/>
<evidence type="ECO:0000313" key="4">
    <source>
        <dbReference type="EMBL" id="MYD89742.1"/>
    </source>
</evidence>
<organism evidence="4">
    <name type="scientific">Caldilineaceae bacterium SB0662_bin_9</name>
    <dbReference type="NCBI Taxonomy" id="2605258"/>
    <lineage>
        <taxon>Bacteria</taxon>
        <taxon>Bacillati</taxon>
        <taxon>Chloroflexota</taxon>
        <taxon>Caldilineae</taxon>
        <taxon>Caldilineales</taxon>
        <taxon>Caldilineaceae</taxon>
    </lineage>
</organism>
<dbReference type="InterPro" id="IPR004104">
    <property type="entry name" value="Gfo/Idh/MocA-like_OxRdtase_C"/>
</dbReference>
<reference evidence="4" key="1">
    <citation type="submission" date="2019-09" db="EMBL/GenBank/DDBJ databases">
        <title>Characterisation of the sponge microbiome using genome-centric metagenomics.</title>
        <authorList>
            <person name="Engelberts J.P."/>
            <person name="Robbins S.J."/>
            <person name="De Goeij J.M."/>
            <person name="Aranda M."/>
            <person name="Bell S.C."/>
            <person name="Webster N.S."/>
        </authorList>
    </citation>
    <scope>NUCLEOTIDE SEQUENCE</scope>
    <source>
        <strain evidence="4">SB0662_bin_9</strain>
    </source>
</reference>
<comment type="caution">
    <text evidence="4">The sequence shown here is derived from an EMBL/GenBank/DDBJ whole genome shotgun (WGS) entry which is preliminary data.</text>
</comment>
<dbReference type="Gene3D" id="3.40.50.720">
    <property type="entry name" value="NAD(P)-binding Rossmann-like Domain"/>
    <property type="match status" value="1"/>
</dbReference>
<name>A0A6B1DST9_9CHLR</name>
<evidence type="ECO:0000256" key="1">
    <source>
        <dbReference type="ARBA" id="ARBA00010928"/>
    </source>
</evidence>
<accession>A0A6B1DST9</accession>
<comment type="similarity">
    <text evidence="1">Belongs to the Gfo/Idh/MocA family.</text>
</comment>
<dbReference type="AlphaFoldDB" id="A0A6B1DST9"/>
<gene>
    <name evidence="4" type="ORF">F4Y08_05295</name>
</gene>
<evidence type="ECO:0000259" key="3">
    <source>
        <dbReference type="Pfam" id="PF02894"/>
    </source>
</evidence>
<dbReference type="InterPro" id="IPR000683">
    <property type="entry name" value="Gfo/Idh/MocA-like_OxRdtase_N"/>
</dbReference>
<dbReference type="Gene3D" id="3.30.360.10">
    <property type="entry name" value="Dihydrodipicolinate Reductase, domain 2"/>
    <property type="match status" value="1"/>
</dbReference>
<dbReference type="InterPro" id="IPR051450">
    <property type="entry name" value="Gfo/Idh/MocA_Oxidoreductases"/>
</dbReference>
<dbReference type="InterPro" id="IPR036291">
    <property type="entry name" value="NAD(P)-bd_dom_sf"/>
</dbReference>
<dbReference type="Pfam" id="PF01408">
    <property type="entry name" value="GFO_IDH_MocA"/>
    <property type="match status" value="1"/>
</dbReference>
<dbReference type="SUPFAM" id="SSF55347">
    <property type="entry name" value="Glyceraldehyde-3-phosphate dehydrogenase-like, C-terminal domain"/>
    <property type="match status" value="1"/>
</dbReference>
<feature type="domain" description="Gfo/Idh/MocA-like oxidoreductase N-terminal" evidence="2">
    <location>
        <begin position="7"/>
        <end position="135"/>
    </location>
</feature>
<dbReference type="Pfam" id="PF02894">
    <property type="entry name" value="GFO_IDH_MocA_C"/>
    <property type="match status" value="1"/>
</dbReference>
<protein>
    <submittedName>
        <fullName evidence="4">Gfo/Idh/MocA family oxidoreductase</fullName>
    </submittedName>
</protein>
<dbReference type="PANTHER" id="PTHR43377">
    <property type="entry name" value="BILIVERDIN REDUCTASE A"/>
    <property type="match status" value="1"/>
</dbReference>
<dbReference type="PANTHER" id="PTHR43377:SF2">
    <property type="entry name" value="BINDING ROSSMANN FOLD OXIDOREDUCTASE, PUTATIVE (AFU_ORTHOLOGUE AFUA_4G00560)-RELATED"/>
    <property type="match status" value="1"/>
</dbReference>
<evidence type="ECO:0000259" key="2">
    <source>
        <dbReference type="Pfam" id="PF01408"/>
    </source>
</evidence>